<comment type="caution">
    <text evidence="1">The sequence shown here is derived from an EMBL/GenBank/DDBJ whole genome shotgun (WGS) entry which is preliminary data.</text>
</comment>
<dbReference type="AlphaFoldDB" id="A0AAE1NKM7"/>
<name>A0AAE1NKM7_9EUCA</name>
<dbReference type="Proteomes" id="UP001292094">
    <property type="component" value="Unassembled WGS sequence"/>
</dbReference>
<gene>
    <name evidence="1" type="ORF">Pmani_035938</name>
</gene>
<dbReference type="EMBL" id="JAWZYT010005217">
    <property type="protein sequence ID" value="KAK4291222.1"/>
    <property type="molecule type" value="Genomic_DNA"/>
</dbReference>
<reference evidence="1" key="1">
    <citation type="submission" date="2023-11" db="EMBL/GenBank/DDBJ databases">
        <title>Genome assemblies of two species of porcelain crab, Petrolisthes cinctipes and Petrolisthes manimaculis (Anomura: Porcellanidae).</title>
        <authorList>
            <person name="Angst P."/>
        </authorList>
    </citation>
    <scope>NUCLEOTIDE SEQUENCE</scope>
    <source>
        <strain evidence="1">PB745_02</strain>
        <tissue evidence="1">Gill</tissue>
    </source>
</reference>
<evidence type="ECO:0000313" key="2">
    <source>
        <dbReference type="Proteomes" id="UP001292094"/>
    </source>
</evidence>
<evidence type="ECO:0000313" key="1">
    <source>
        <dbReference type="EMBL" id="KAK4291222.1"/>
    </source>
</evidence>
<keyword evidence="2" id="KW-1185">Reference proteome</keyword>
<accession>A0AAE1NKM7</accession>
<proteinExistence type="predicted"/>
<organism evidence="1 2">
    <name type="scientific">Petrolisthes manimaculis</name>
    <dbReference type="NCBI Taxonomy" id="1843537"/>
    <lineage>
        <taxon>Eukaryota</taxon>
        <taxon>Metazoa</taxon>
        <taxon>Ecdysozoa</taxon>
        <taxon>Arthropoda</taxon>
        <taxon>Crustacea</taxon>
        <taxon>Multicrustacea</taxon>
        <taxon>Malacostraca</taxon>
        <taxon>Eumalacostraca</taxon>
        <taxon>Eucarida</taxon>
        <taxon>Decapoda</taxon>
        <taxon>Pleocyemata</taxon>
        <taxon>Anomura</taxon>
        <taxon>Galatheoidea</taxon>
        <taxon>Porcellanidae</taxon>
        <taxon>Petrolisthes</taxon>
    </lineage>
</organism>
<sequence length="86" mass="8917">MPRTRKDGGASTPSSPWLLLGLKKQQTRLSGPGGGGSDLLLKISAQLQLGRPDNGHPALPCPALPNVPKAYQVPSSFKSQASSVLS</sequence>
<protein>
    <submittedName>
        <fullName evidence="1">Uncharacterized protein</fullName>
    </submittedName>
</protein>